<dbReference type="SMART" id="SM00297">
    <property type="entry name" value="BROMO"/>
    <property type="match status" value="1"/>
</dbReference>
<dbReference type="SMART" id="SM00317">
    <property type="entry name" value="SET"/>
    <property type="match status" value="1"/>
</dbReference>
<dbReference type="SMART" id="SM00570">
    <property type="entry name" value="AWS"/>
    <property type="match status" value="1"/>
</dbReference>
<dbReference type="PROSITE" id="PS50868">
    <property type="entry name" value="POST_SET"/>
    <property type="match status" value="1"/>
</dbReference>
<dbReference type="CDD" id="cd04717">
    <property type="entry name" value="BAH_polybromo"/>
    <property type="match status" value="1"/>
</dbReference>
<evidence type="ECO:0000256" key="12">
    <source>
        <dbReference type="ARBA" id="ARBA00022853"/>
    </source>
</evidence>
<feature type="coiled-coil region" evidence="19">
    <location>
        <begin position="1720"/>
        <end position="1747"/>
    </location>
</feature>
<dbReference type="InterPro" id="IPR019786">
    <property type="entry name" value="Zinc_finger_PHD-type_CS"/>
</dbReference>
<dbReference type="InterPro" id="IPR001965">
    <property type="entry name" value="Znf_PHD"/>
</dbReference>
<dbReference type="InterPro" id="IPR043320">
    <property type="entry name" value="Bromo_ASH1L"/>
</dbReference>
<dbReference type="InterPro" id="IPR043151">
    <property type="entry name" value="BAH_sf"/>
</dbReference>
<dbReference type="GO" id="GO:0006355">
    <property type="term" value="P:regulation of DNA-templated transcription"/>
    <property type="evidence" value="ECO:0007669"/>
    <property type="project" value="TreeGrafter"/>
</dbReference>
<dbReference type="GO" id="GO:0005654">
    <property type="term" value="C:nucleoplasm"/>
    <property type="evidence" value="ECO:0007669"/>
    <property type="project" value="TreeGrafter"/>
</dbReference>
<evidence type="ECO:0000256" key="17">
    <source>
        <dbReference type="ARBA" id="ARBA00023242"/>
    </source>
</evidence>
<keyword evidence="5" id="KW-0489">Methyltransferase</keyword>
<dbReference type="InterPro" id="IPR003616">
    <property type="entry name" value="Post-SET_dom"/>
</dbReference>
<evidence type="ECO:0000256" key="9">
    <source>
        <dbReference type="ARBA" id="ARBA00022737"/>
    </source>
</evidence>
<feature type="region of interest" description="Disordered" evidence="20">
    <location>
        <begin position="232"/>
        <end position="325"/>
    </location>
</feature>
<feature type="region of interest" description="Disordered" evidence="20">
    <location>
        <begin position="719"/>
        <end position="763"/>
    </location>
</feature>
<dbReference type="GO" id="GO:0032259">
    <property type="term" value="P:methylation"/>
    <property type="evidence" value="ECO:0007669"/>
    <property type="project" value="UniProtKB-KW"/>
</dbReference>
<evidence type="ECO:0000259" key="24">
    <source>
        <dbReference type="PROSITE" id="PS51038"/>
    </source>
</evidence>
<keyword evidence="15" id="KW-0010">Activator</keyword>
<evidence type="ECO:0000256" key="1">
    <source>
        <dbReference type="ARBA" id="ARBA00004123"/>
    </source>
</evidence>
<keyword evidence="13" id="KW-0805">Transcription regulation</keyword>
<dbReference type="PROSITE" id="PS51215">
    <property type="entry name" value="AWS"/>
    <property type="match status" value="1"/>
</dbReference>
<keyword evidence="8" id="KW-0479">Metal-binding</keyword>
<evidence type="ECO:0000256" key="10">
    <source>
        <dbReference type="ARBA" id="ARBA00022771"/>
    </source>
</evidence>
<dbReference type="STRING" id="105785.A0A2J7Q1W7"/>
<evidence type="ECO:0000256" key="4">
    <source>
        <dbReference type="ARBA" id="ARBA00022553"/>
    </source>
</evidence>
<keyword evidence="4" id="KW-0597">Phosphoprotein</keyword>
<dbReference type="InterPro" id="IPR046341">
    <property type="entry name" value="SET_dom_sf"/>
</dbReference>
<dbReference type="OrthoDB" id="79252at2759"/>
<dbReference type="CDD" id="cd15548">
    <property type="entry name" value="PHD_ASH1L"/>
    <property type="match status" value="1"/>
</dbReference>
<dbReference type="Pfam" id="PF01426">
    <property type="entry name" value="BAH"/>
    <property type="match status" value="1"/>
</dbReference>
<evidence type="ECO:0000313" key="27">
    <source>
        <dbReference type="Proteomes" id="UP000235965"/>
    </source>
</evidence>
<evidence type="ECO:0000256" key="16">
    <source>
        <dbReference type="ARBA" id="ARBA00023163"/>
    </source>
</evidence>
<feature type="region of interest" description="Disordered" evidence="20">
    <location>
        <begin position="630"/>
        <end position="649"/>
    </location>
</feature>
<dbReference type="FunCoup" id="A0A2J7Q1W7">
    <property type="interactions" value="215"/>
</dbReference>
<feature type="domain" description="Bromo" evidence="21">
    <location>
        <begin position="1810"/>
        <end position="1880"/>
    </location>
</feature>
<dbReference type="Gene3D" id="2.30.30.490">
    <property type="match status" value="1"/>
</dbReference>
<dbReference type="PANTHER" id="PTHR46147:SF3">
    <property type="entry name" value="HISTONE-LYSINE N-METHYLTRANSFERASE ASH1"/>
    <property type="match status" value="1"/>
</dbReference>
<dbReference type="GO" id="GO:0042800">
    <property type="term" value="F:histone H3K4 methyltransferase activity"/>
    <property type="evidence" value="ECO:0007669"/>
    <property type="project" value="TreeGrafter"/>
</dbReference>
<evidence type="ECO:0000256" key="7">
    <source>
        <dbReference type="ARBA" id="ARBA00022691"/>
    </source>
</evidence>
<gene>
    <name evidence="26" type="ORF">B7P43_G12856</name>
</gene>
<feature type="region of interest" description="Disordered" evidence="20">
    <location>
        <begin position="417"/>
        <end position="475"/>
    </location>
</feature>
<feature type="compositionally biased region" description="Polar residues" evidence="20">
    <location>
        <begin position="1168"/>
        <end position="1177"/>
    </location>
</feature>
<feature type="compositionally biased region" description="Polar residues" evidence="20">
    <location>
        <begin position="670"/>
        <end position="679"/>
    </location>
</feature>
<sequence length="2274" mass="250905">MPELESYMRLDCSVSNVSPDSGIQSVAGSPIHQSCSPASNPTAHSPAPALTASPRSTPPPPILLLGEDRRGSMARRGPGRPPRSRGPGQPKGPGKKMNNERKGETTSRGEVGCGDCGSRVLVSGTDSCDENPPAPSPVPAVPVKRGPGRPKKAPPVLEPNLPLPACEHISKDDEGKTHGNKKPGASARASDQQAESDVKHPVVELLSEELGMKEHRSSAILSDICDRVSKRLEAPNPVTDRRFQSQSPKVRMGAQRKSEASPQAKLGAWVEKRRKGRRRNESGDWGEVESGAENEHGPQFQFPRQRRLSSSAGSPCSLSHQGSIRNISAPKALATRMLRFPSGMPHHKHKRRKKKVKCLRTEKVLSDPNFLLDLEKLAQDFKRCCIIARTNASPASTPRSGSGDANLPSIFRMKRIIKKRKGSEKSQRASDRESGTEGDGGKEKNRQRRPKKSTVESPKGQERVETNNEQRLPLKKRHYHISTAAVSLQPTNCLPQADALVTAVDCTKKALERTTTQEKDKLPVTASVGVGGKSQGRPTADKPVIVRDKSGCGSGVCCTGLVNSGEVKSKPVVDVPRNSIDEAIEACITRYTATSPPVENSTPSVHSVIATPKKRHRLETAAAVAGMMGKSPCTSVNKSKESATEGATINSSKLSGVAVSTPPPSKRTVSRSASANSGNVTVSSDSSVTPDTIKTSMVLDSSVGGSSEATVDSAINVSPTQKVSSSVGKVTSSCKVSPAANKMASQTNKATSPASRTSVSLSKSSGLVSKPCTVMATKVSSHTKVTAASSKVSSSPVKQTSPVSKLSMSSPSKVTASQPSSATKVSSTSGSKAVSPSSKVTSSLSKSLVPAGKAASPKAFAVSSKVNSFPSTVVTVSASTVTTTTTTAATVAATAVVTTATTSIATVSTSAVDEMMLSSRLAVIPMPHNLRLKRVNVTSERDESHLKRGGIGKKKKLIRDIRVHVTKLSPTDFLLKKAVGTVKQRVRRRKAINRTGFPIKKKKKKQCVSGDVKPLKCPNSAPVPTPLSAPVINIDIKKSPAYNSTTKTLPQNMGVKEILNRAETKRTHGLCKKDRSSRISESCPKDRKMEKEDGVKGELEKKPLEAVRKTVNGKRDALHLPHEDISLKEKKEHSETKLGEDGDAIPNKPEDSIEMVGGDAQCSETKESQLSSKQNKGSMVDSGHTCSKLTELCSLTVPEADPGVPVASGHTPDAGDKDCRVRNKRKRDSSKDDCPLPLGSKRMRRYRDDDMDQDDSCDVLPFEVLPCSDVPSGDESTKSCRRKKQPRWRKKFLAAGLFSDYYKEDEPRKPNNDVGKPRLVYRPEEHQHGLLPPPYHCGKYLRQRRVEFKLPFDLWWLHTHNQLPGRDRVPSWNYKKIRTNVYYDVKPTYTYEAQACNCVLPSTPGHKGCGEDCINRMVYSECSPQLCPCKELCSNQRIQRHEWAPGLEKFMTKDKGWGVKTKYAIKPGEFILEYVGEVVSEKEFKARMATRYIHDTHHYCLNLDGGLVIDGHRMGGDGRFVNHSCEPNCEMQKWSVNGLFRMALFALREIHPHEELSYDYNFSLFNPAEGQPCKCGSMHCRGVIGGKSQRVNGTTPRMEEKGERRMVGRPRKNARKNSSSVGSSMSVSTNSSSSSSNTSNNSSTVHNSNNSSSNNNISSNTNNSGSNNGSTTNSSSTGGKLKYKKALNEGNAGQRQSYVTPVKPMSHQQRCFAQLHHCFLLRNLEKVKRLRERLKQASRREESVLCNYARPQVKQSDVFLTQLNALTSPRNIRTRRLAQAEDNPELTRTARLAYVLRDLYNIVIAAKDERGEMLAAPFLTLPSKRKLPQYYQRVTDPIDLCTLEQNIVTGFYRTVESFDRDMSRLFNNNVRFFGRTSELGIAATRLRKAYNMAKTDFLAQIEDILGESPPASFLPEHDPGGEEEDVIRCICGLYKDEGMMIQCERCLVWQHCDCVRADEGVEHYLCERCNPRPVELEIVMDPQPHYATPGLINYITLLRGDLQLRQGDTVYVLRDMVEENAPKTSPPTKHTYKTIKNFSYADLDIFRIERLWKDEKNERFAFGHHYLRPHETYHEPSRKFFPNEVMRVPLYEVVPLDLIMGHCWVLDLNTYCKGRPVGAPEEHVYICEYRVDKSAHLFSKIAKPRHSICTKTYAFETFDTRLNPKRTYTPHGPVTLRARGRGANNRTSQEEESKPSAPTELQQPQSCQQQDDDELPLARVRDDALARKRADQKRRLNRILLRLLARLPGKQPLDLSFLLEPGRRHRKKPSMLNP</sequence>
<evidence type="ECO:0000256" key="20">
    <source>
        <dbReference type="SAM" id="MobiDB-lite"/>
    </source>
</evidence>
<evidence type="ECO:0000256" key="13">
    <source>
        <dbReference type="ARBA" id="ARBA00023015"/>
    </source>
</evidence>
<dbReference type="PANTHER" id="PTHR46147">
    <property type="entry name" value="HISTONE-LYSINE N-METHYLTRANSFERASE ASH1"/>
    <property type="match status" value="1"/>
</dbReference>
<feature type="region of interest" description="Disordered" evidence="20">
    <location>
        <begin position="2164"/>
        <end position="2216"/>
    </location>
</feature>
<feature type="region of interest" description="Disordered" evidence="20">
    <location>
        <begin position="1585"/>
        <end position="1680"/>
    </location>
</feature>
<dbReference type="Gene3D" id="3.30.40.10">
    <property type="entry name" value="Zinc/RING finger domain, C3HC4 (zinc finger)"/>
    <property type="match status" value="1"/>
</dbReference>
<keyword evidence="11" id="KW-0862">Zinc</keyword>
<feature type="domain" description="AWS" evidence="25">
    <location>
        <begin position="1391"/>
        <end position="1442"/>
    </location>
</feature>
<dbReference type="CDD" id="cd05525">
    <property type="entry name" value="Bromo_ASH1"/>
    <property type="match status" value="1"/>
</dbReference>
<organism evidence="26 27">
    <name type="scientific">Cryptotermes secundus</name>
    <dbReference type="NCBI Taxonomy" id="105785"/>
    <lineage>
        <taxon>Eukaryota</taxon>
        <taxon>Metazoa</taxon>
        <taxon>Ecdysozoa</taxon>
        <taxon>Arthropoda</taxon>
        <taxon>Hexapoda</taxon>
        <taxon>Insecta</taxon>
        <taxon>Pterygota</taxon>
        <taxon>Neoptera</taxon>
        <taxon>Polyneoptera</taxon>
        <taxon>Dictyoptera</taxon>
        <taxon>Blattodea</taxon>
        <taxon>Blattoidea</taxon>
        <taxon>Termitoidae</taxon>
        <taxon>Kalotermitidae</taxon>
        <taxon>Cryptotermitinae</taxon>
        <taxon>Cryptotermes</taxon>
    </lineage>
</organism>
<dbReference type="InParanoid" id="A0A2J7Q1W7"/>
<feature type="compositionally biased region" description="Polar residues" evidence="20">
    <location>
        <begin position="14"/>
        <end position="43"/>
    </location>
</feature>
<keyword evidence="17" id="KW-0539">Nucleus</keyword>
<keyword evidence="6" id="KW-0808">Transferase</keyword>
<dbReference type="Gene3D" id="2.170.270.10">
    <property type="entry name" value="SET domain"/>
    <property type="match status" value="1"/>
</dbReference>
<dbReference type="GO" id="GO:0005694">
    <property type="term" value="C:chromosome"/>
    <property type="evidence" value="ECO:0007669"/>
    <property type="project" value="UniProtKB-SubCell"/>
</dbReference>
<dbReference type="InterPro" id="IPR001025">
    <property type="entry name" value="BAH_dom"/>
</dbReference>
<name>A0A2J7Q1W7_9NEOP</name>
<feature type="compositionally biased region" description="Low complexity" evidence="20">
    <location>
        <begin position="1617"/>
        <end position="1679"/>
    </location>
</feature>
<keyword evidence="19" id="KW-0175">Coiled coil</keyword>
<dbReference type="InterPro" id="IPR011011">
    <property type="entry name" value="Znf_FYVE_PHD"/>
</dbReference>
<feature type="compositionally biased region" description="Basic and acidic residues" evidence="20">
    <location>
        <begin position="232"/>
        <end position="243"/>
    </location>
</feature>
<evidence type="ECO:0000256" key="8">
    <source>
        <dbReference type="ARBA" id="ARBA00022723"/>
    </source>
</evidence>
<dbReference type="InterPro" id="IPR043319">
    <property type="entry name" value="PHD_ASH1L"/>
</dbReference>
<dbReference type="SUPFAM" id="SSF82199">
    <property type="entry name" value="SET domain"/>
    <property type="match status" value="1"/>
</dbReference>
<feature type="compositionally biased region" description="Basic and acidic residues" evidence="20">
    <location>
        <begin position="423"/>
        <end position="444"/>
    </location>
</feature>
<dbReference type="InterPro" id="IPR036427">
    <property type="entry name" value="Bromodomain-like_sf"/>
</dbReference>
<proteinExistence type="predicted"/>
<dbReference type="Pfam" id="PF20826">
    <property type="entry name" value="PHD_5"/>
    <property type="match status" value="1"/>
</dbReference>
<dbReference type="SUPFAM" id="SSF47370">
    <property type="entry name" value="Bromodomain"/>
    <property type="match status" value="1"/>
</dbReference>
<evidence type="ECO:0000313" key="26">
    <source>
        <dbReference type="EMBL" id="PNF22581.1"/>
    </source>
</evidence>
<reference evidence="26 27" key="1">
    <citation type="submission" date="2017-12" db="EMBL/GenBank/DDBJ databases">
        <title>Hemimetabolous genomes reveal molecular basis of termite eusociality.</title>
        <authorList>
            <person name="Harrison M.C."/>
            <person name="Jongepier E."/>
            <person name="Robertson H.M."/>
            <person name="Arning N."/>
            <person name="Bitard-Feildel T."/>
            <person name="Chao H."/>
            <person name="Childers C.P."/>
            <person name="Dinh H."/>
            <person name="Doddapaneni H."/>
            <person name="Dugan S."/>
            <person name="Gowin J."/>
            <person name="Greiner C."/>
            <person name="Han Y."/>
            <person name="Hu H."/>
            <person name="Hughes D.S.T."/>
            <person name="Huylmans A.-K."/>
            <person name="Kemena C."/>
            <person name="Kremer L.P.M."/>
            <person name="Lee S.L."/>
            <person name="Lopez-Ezquerra A."/>
            <person name="Mallet L."/>
            <person name="Monroy-Kuhn J.M."/>
            <person name="Moser A."/>
            <person name="Murali S.C."/>
            <person name="Muzny D.M."/>
            <person name="Otani S."/>
            <person name="Piulachs M.-D."/>
            <person name="Poelchau M."/>
            <person name="Qu J."/>
            <person name="Schaub F."/>
            <person name="Wada-Katsumata A."/>
            <person name="Worley K.C."/>
            <person name="Xie Q."/>
            <person name="Ylla G."/>
            <person name="Poulsen M."/>
            <person name="Gibbs R.A."/>
            <person name="Schal C."/>
            <person name="Richards S."/>
            <person name="Belles X."/>
            <person name="Korb J."/>
            <person name="Bornberg-Bauer E."/>
        </authorList>
    </citation>
    <scope>NUCLEOTIDE SEQUENCE [LARGE SCALE GENOMIC DNA]</scope>
    <source>
        <tissue evidence="26">Whole body</tissue>
    </source>
</reference>
<evidence type="ECO:0000256" key="5">
    <source>
        <dbReference type="ARBA" id="ARBA00022603"/>
    </source>
</evidence>
<feature type="compositionally biased region" description="Low complexity" evidence="20">
    <location>
        <begin position="680"/>
        <end position="691"/>
    </location>
</feature>
<feature type="region of interest" description="Disordered" evidence="20">
    <location>
        <begin position="654"/>
        <end position="691"/>
    </location>
</feature>
<keyword evidence="27" id="KW-1185">Reference proteome</keyword>
<dbReference type="EMBL" id="NEVH01019377">
    <property type="protein sequence ID" value="PNF22581.1"/>
    <property type="molecule type" value="Genomic_DNA"/>
</dbReference>
<dbReference type="CDD" id="cd19174">
    <property type="entry name" value="SET_ASH1L"/>
    <property type="match status" value="1"/>
</dbReference>
<evidence type="ECO:0000256" key="14">
    <source>
        <dbReference type="ARBA" id="ARBA00023117"/>
    </source>
</evidence>
<feature type="compositionally biased region" description="Polar residues" evidence="20">
    <location>
        <begin position="743"/>
        <end position="757"/>
    </location>
</feature>
<dbReference type="SUPFAM" id="SSF57903">
    <property type="entry name" value="FYVE/PHD zinc finger"/>
    <property type="match status" value="1"/>
</dbReference>
<dbReference type="PROSITE" id="PS50014">
    <property type="entry name" value="BROMODOMAIN_2"/>
    <property type="match status" value="1"/>
</dbReference>
<dbReference type="SMART" id="SM00508">
    <property type="entry name" value="PostSET"/>
    <property type="match status" value="1"/>
</dbReference>
<evidence type="ECO:0000256" key="6">
    <source>
        <dbReference type="ARBA" id="ARBA00022679"/>
    </source>
</evidence>
<dbReference type="InterPro" id="IPR013083">
    <property type="entry name" value="Znf_RING/FYVE/PHD"/>
</dbReference>
<evidence type="ECO:0008006" key="28">
    <source>
        <dbReference type="Google" id="ProtNLM"/>
    </source>
</evidence>
<feature type="compositionally biased region" description="Basic and acidic residues" evidence="20">
    <location>
        <begin position="1066"/>
        <end position="1140"/>
    </location>
</feature>
<dbReference type="InterPro" id="IPR006560">
    <property type="entry name" value="AWS_dom"/>
</dbReference>
<feature type="compositionally biased region" description="Basic and acidic residues" evidence="20">
    <location>
        <begin position="459"/>
        <end position="468"/>
    </location>
</feature>
<dbReference type="SMART" id="SM00439">
    <property type="entry name" value="BAH"/>
    <property type="match status" value="1"/>
</dbReference>
<comment type="subcellular location">
    <subcellularLocation>
        <location evidence="2">Chromosome</location>
    </subcellularLocation>
    <subcellularLocation>
        <location evidence="1">Nucleus</location>
    </subcellularLocation>
</comment>
<feature type="compositionally biased region" description="Basic and acidic residues" evidence="20">
    <location>
        <begin position="97"/>
        <end position="107"/>
    </location>
</feature>
<dbReference type="InterPro" id="IPR001487">
    <property type="entry name" value="Bromodomain"/>
</dbReference>
<dbReference type="FunFam" id="2.170.270.10:FF:000011">
    <property type="entry name" value="Histone-lysine N-methyltransferase"/>
    <property type="match status" value="1"/>
</dbReference>
<feature type="compositionally biased region" description="Basic and acidic residues" evidence="20">
    <location>
        <begin position="1597"/>
        <end position="1606"/>
    </location>
</feature>
<feature type="compositionally biased region" description="Low complexity" evidence="20">
    <location>
        <begin position="722"/>
        <end position="737"/>
    </location>
</feature>
<dbReference type="FunFam" id="3.30.40.10:FF:000113">
    <property type="entry name" value="Histone-lysine N-methyltransferase"/>
    <property type="match status" value="1"/>
</dbReference>
<feature type="domain" description="BAH" evidence="24">
    <location>
        <begin position="2002"/>
        <end position="2142"/>
    </location>
</feature>
<dbReference type="GO" id="GO:0003682">
    <property type="term" value="F:chromatin binding"/>
    <property type="evidence" value="ECO:0007669"/>
    <property type="project" value="InterPro"/>
</dbReference>
<feature type="region of interest" description="Disordered" evidence="20">
    <location>
        <begin position="14"/>
        <end position="199"/>
    </location>
</feature>
<keyword evidence="9" id="KW-0677">Repeat</keyword>
<keyword evidence="16" id="KW-0804">Transcription</keyword>
<keyword evidence="7" id="KW-0949">S-adenosyl-L-methionine</keyword>
<evidence type="ECO:0000256" key="19">
    <source>
        <dbReference type="SAM" id="Coils"/>
    </source>
</evidence>
<keyword evidence="12" id="KW-0156">Chromatin regulator</keyword>
<dbReference type="PROSITE" id="PS01359">
    <property type="entry name" value="ZF_PHD_1"/>
    <property type="match status" value="1"/>
</dbReference>
<dbReference type="GO" id="GO:0008270">
    <property type="term" value="F:zinc ion binding"/>
    <property type="evidence" value="ECO:0007669"/>
    <property type="project" value="UniProtKB-KW"/>
</dbReference>
<dbReference type="Pfam" id="PF17907">
    <property type="entry name" value="AWS"/>
    <property type="match status" value="1"/>
</dbReference>
<evidence type="ECO:0000256" key="3">
    <source>
        <dbReference type="ARBA" id="ARBA00022454"/>
    </source>
</evidence>
<evidence type="ECO:0000259" key="21">
    <source>
        <dbReference type="PROSITE" id="PS50014"/>
    </source>
</evidence>
<comment type="caution">
    <text evidence="26">The sequence shown here is derived from an EMBL/GenBank/DDBJ whole genome shotgun (WGS) entry which is preliminary data.</text>
</comment>
<dbReference type="InterPro" id="IPR001214">
    <property type="entry name" value="SET_dom"/>
</dbReference>
<feature type="compositionally biased region" description="Basic and acidic residues" evidence="20">
    <location>
        <begin position="168"/>
        <end position="177"/>
    </location>
</feature>
<protein>
    <recommendedName>
        <fullName evidence="28">Histone-lysine N-methyltransferase ash1</fullName>
    </recommendedName>
</protein>
<dbReference type="Gene3D" id="1.20.920.10">
    <property type="entry name" value="Bromodomain-like"/>
    <property type="match status" value="1"/>
</dbReference>
<evidence type="ECO:0000259" key="23">
    <source>
        <dbReference type="PROSITE" id="PS50868"/>
    </source>
</evidence>
<feature type="domain" description="Post-SET" evidence="23">
    <location>
        <begin position="1569"/>
        <end position="1585"/>
    </location>
</feature>
<keyword evidence="10" id="KW-0863">Zinc-finger</keyword>
<dbReference type="FunFam" id="1.20.920.10:FF:000025">
    <property type="entry name" value="Histone-lysine N-methyltransferase"/>
    <property type="match status" value="1"/>
</dbReference>
<evidence type="ECO:0000259" key="25">
    <source>
        <dbReference type="PROSITE" id="PS51215"/>
    </source>
</evidence>
<feature type="domain" description="SET" evidence="22">
    <location>
        <begin position="1445"/>
        <end position="1561"/>
    </location>
</feature>
<evidence type="ECO:0000259" key="22">
    <source>
        <dbReference type="PROSITE" id="PS50280"/>
    </source>
</evidence>
<dbReference type="Pfam" id="PF00856">
    <property type="entry name" value="SET"/>
    <property type="match status" value="1"/>
</dbReference>
<feature type="compositionally biased region" description="Low complexity" evidence="20">
    <location>
        <begin position="309"/>
        <end position="319"/>
    </location>
</feature>
<accession>A0A2J7Q1W7</accession>
<dbReference type="SMART" id="SM00249">
    <property type="entry name" value="PHD"/>
    <property type="match status" value="1"/>
</dbReference>
<feature type="region of interest" description="Disordered" evidence="20">
    <location>
        <begin position="392"/>
        <end position="411"/>
    </location>
</feature>
<evidence type="ECO:0000256" key="15">
    <source>
        <dbReference type="ARBA" id="ARBA00023159"/>
    </source>
</evidence>
<dbReference type="Pfam" id="PF00439">
    <property type="entry name" value="Bromodomain"/>
    <property type="match status" value="1"/>
</dbReference>
<evidence type="ECO:0000256" key="11">
    <source>
        <dbReference type="ARBA" id="ARBA00022833"/>
    </source>
</evidence>
<evidence type="ECO:0000256" key="18">
    <source>
        <dbReference type="PROSITE-ProRule" id="PRU00035"/>
    </source>
</evidence>
<keyword evidence="14 18" id="KW-0103">Bromodomain</keyword>
<dbReference type="Proteomes" id="UP000235965">
    <property type="component" value="Unassembled WGS sequence"/>
</dbReference>
<dbReference type="PROSITE" id="PS51038">
    <property type="entry name" value="BAH"/>
    <property type="match status" value="1"/>
</dbReference>
<dbReference type="PROSITE" id="PS50280">
    <property type="entry name" value="SET"/>
    <property type="match status" value="1"/>
</dbReference>
<feature type="region of interest" description="Disordered" evidence="20">
    <location>
        <begin position="1203"/>
        <end position="1252"/>
    </location>
</feature>
<keyword evidence="3" id="KW-0158">Chromosome</keyword>
<feature type="region of interest" description="Disordered" evidence="20">
    <location>
        <begin position="784"/>
        <end position="844"/>
    </location>
</feature>
<feature type="region of interest" description="Disordered" evidence="20">
    <location>
        <begin position="1066"/>
        <end position="1181"/>
    </location>
</feature>
<evidence type="ECO:0000256" key="2">
    <source>
        <dbReference type="ARBA" id="ARBA00004286"/>
    </source>
</evidence>